<dbReference type="InterPro" id="IPR012902">
    <property type="entry name" value="N_methyl_site"/>
</dbReference>
<dbReference type="SUPFAM" id="SSF54523">
    <property type="entry name" value="Pili subunits"/>
    <property type="match status" value="1"/>
</dbReference>
<dbReference type="PROSITE" id="PS50835">
    <property type="entry name" value="IG_LIKE"/>
    <property type="match status" value="1"/>
</dbReference>
<dbReference type="Proteomes" id="UP000318478">
    <property type="component" value="Unassembled WGS sequence"/>
</dbReference>
<dbReference type="InterPro" id="IPR007110">
    <property type="entry name" value="Ig-like_dom"/>
</dbReference>
<evidence type="ECO:0000313" key="5">
    <source>
        <dbReference type="Proteomes" id="UP000318478"/>
    </source>
</evidence>
<name>A0A5C5YLA2_9BACT</name>
<dbReference type="NCBIfam" id="TIGR04294">
    <property type="entry name" value="pre_pil_HX9DG"/>
    <property type="match status" value="1"/>
</dbReference>
<dbReference type="Gene3D" id="3.30.700.10">
    <property type="entry name" value="Glycoprotein, Type 4 Pilin"/>
    <property type="match status" value="1"/>
</dbReference>
<evidence type="ECO:0000256" key="2">
    <source>
        <dbReference type="SAM" id="Phobius"/>
    </source>
</evidence>
<keyword evidence="2" id="KW-0472">Membrane</keyword>
<dbReference type="InterPro" id="IPR027558">
    <property type="entry name" value="Pre_pil_HX9DG_C"/>
</dbReference>
<feature type="domain" description="Ig-like" evidence="3">
    <location>
        <begin position="133"/>
        <end position="228"/>
    </location>
</feature>
<keyword evidence="5" id="KW-1185">Reference proteome</keyword>
<dbReference type="EMBL" id="SJPO01000007">
    <property type="protein sequence ID" value="TWT75680.1"/>
    <property type="molecule type" value="Genomic_DNA"/>
</dbReference>
<sequence>MRSRNDPRGFTLVELLVVIAIIGVLIALLLPAVQSARESARRMSCTNNLKNLTLACLNYHDTFGRLPTSISSRPEDERDLYRRPVGPPGGSLSTSNGGPGYSGRGWIPAVLPYIEQQPLNDAMSEGYTGNYSPSTLFGRGMFNPRIREQIQQQLPLITCPSDGITPRPSLVQWYFKGVPVATTNYKGCIGDSILDVSGSYNEGTLGSESDFGSISNPPEPTDIGSYDCHNTVDCNGLIWRVSYFRPVRLAKVTDGASKTFIVGEAVPAQDNHSAAYFSDGDWATCGIPLNVLDFDVSPTQPGETSSIFDTEWYRYRGFKSLHPGGANFAMADGSVHFVTDSIETRVYRGLATRNGEEAVSLP</sequence>
<dbReference type="OrthoDB" id="276576at2"/>
<feature type="transmembrane region" description="Helical" evidence="2">
    <location>
        <begin position="12"/>
        <end position="33"/>
    </location>
</feature>
<dbReference type="InterPro" id="IPR011453">
    <property type="entry name" value="DUF1559"/>
</dbReference>
<dbReference type="Pfam" id="PF07963">
    <property type="entry name" value="N_methyl"/>
    <property type="match status" value="1"/>
</dbReference>
<gene>
    <name evidence="4" type="ORF">Pla123a_31900</name>
</gene>
<dbReference type="Pfam" id="PF07596">
    <property type="entry name" value="SBP_bac_10"/>
    <property type="match status" value="1"/>
</dbReference>
<evidence type="ECO:0000313" key="4">
    <source>
        <dbReference type="EMBL" id="TWT75680.1"/>
    </source>
</evidence>
<reference evidence="4 5" key="1">
    <citation type="submission" date="2019-02" db="EMBL/GenBank/DDBJ databases">
        <title>Deep-cultivation of Planctomycetes and their phenomic and genomic characterization uncovers novel biology.</title>
        <authorList>
            <person name="Wiegand S."/>
            <person name="Jogler M."/>
            <person name="Boedeker C."/>
            <person name="Pinto D."/>
            <person name="Vollmers J."/>
            <person name="Rivas-Marin E."/>
            <person name="Kohn T."/>
            <person name="Peeters S.H."/>
            <person name="Heuer A."/>
            <person name="Rast P."/>
            <person name="Oberbeckmann S."/>
            <person name="Bunk B."/>
            <person name="Jeske O."/>
            <person name="Meyerdierks A."/>
            <person name="Storesund J.E."/>
            <person name="Kallscheuer N."/>
            <person name="Luecker S."/>
            <person name="Lage O.M."/>
            <person name="Pohl T."/>
            <person name="Merkel B.J."/>
            <person name="Hornburger P."/>
            <person name="Mueller R.-W."/>
            <person name="Bruemmer F."/>
            <person name="Labrenz M."/>
            <person name="Spormann A.M."/>
            <person name="Op Den Camp H."/>
            <person name="Overmann J."/>
            <person name="Amann R."/>
            <person name="Jetten M.S.M."/>
            <person name="Mascher T."/>
            <person name="Medema M.H."/>
            <person name="Devos D.P."/>
            <person name="Kaster A.-K."/>
            <person name="Ovreas L."/>
            <person name="Rohde M."/>
            <person name="Galperin M.Y."/>
            <person name="Jogler C."/>
        </authorList>
    </citation>
    <scope>NUCLEOTIDE SEQUENCE [LARGE SCALE GENOMIC DNA]</scope>
    <source>
        <strain evidence="4 5">Pla123a</strain>
    </source>
</reference>
<organism evidence="4 5">
    <name type="scientific">Posidoniimonas polymericola</name>
    <dbReference type="NCBI Taxonomy" id="2528002"/>
    <lineage>
        <taxon>Bacteria</taxon>
        <taxon>Pseudomonadati</taxon>
        <taxon>Planctomycetota</taxon>
        <taxon>Planctomycetia</taxon>
        <taxon>Pirellulales</taxon>
        <taxon>Lacipirellulaceae</taxon>
        <taxon>Posidoniimonas</taxon>
    </lineage>
</organism>
<dbReference type="InterPro" id="IPR045584">
    <property type="entry name" value="Pilin-like"/>
</dbReference>
<protein>
    <recommendedName>
        <fullName evidence="3">Ig-like domain-containing protein</fullName>
    </recommendedName>
</protein>
<evidence type="ECO:0000256" key="1">
    <source>
        <dbReference type="SAM" id="MobiDB-lite"/>
    </source>
</evidence>
<feature type="region of interest" description="Disordered" evidence="1">
    <location>
        <begin position="67"/>
        <end position="100"/>
    </location>
</feature>
<proteinExistence type="predicted"/>
<dbReference type="PANTHER" id="PTHR30093">
    <property type="entry name" value="GENERAL SECRETION PATHWAY PROTEIN G"/>
    <property type="match status" value="1"/>
</dbReference>
<accession>A0A5C5YLA2</accession>
<keyword evidence="2" id="KW-1133">Transmembrane helix</keyword>
<evidence type="ECO:0000259" key="3">
    <source>
        <dbReference type="PROSITE" id="PS50835"/>
    </source>
</evidence>
<dbReference type="NCBIfam" id="TIGR02532">
    <property type="entry name" value="IV_pilin_GFxxxE"/>
    <property type="match status" value="1"/>
</dbReference>
<dbReference type="PANTHER" id="PTHR30093:SF2">
    <property type="entry name" value="TYPE II SECRETION SYSTEM PROTEIN H"/>
    <property type="match status" value="1"/>
</dbReference>
<dbReference type="RefSeq" id="WP_146588642.1">
    <property type="nucleotide sequence ID" value="NZ_SJPO01000007.1"/>
</dbReference>
<feature type="compositionally biased region" description="Basic and acidic residues" evidence="1">
    <location>
        <begin position="73"/>
        <end position="82"/>
    </location>
</feature>
<dbReference type="AlphaFoldDB" id="A0A5C5YLA2"/>
<comment type="caution">
    <text evidence="4">The sequence shown here is derived from an EMBL/GenBank/DDBJ whole genome shotgun (WGS) entry which is preliminary data.</text>
</comment>
<dbReference type="PROSITE" id="PS00409">
    <property type="entry name" value="PROKAR_NTER_METHYL"/>
    <property type="match status" value="1"/>
</dbReference>
<keyword evidence="2" id="KW-0812">Transmembrane</keyword>